<evidence type="ECO:0000313" key="2">
    <source>
        <dbReference type="Proteomes" id="UP000284476"/>
    </source>
</evidence>
<dbReference type="RefSeq" id="WP_128208498.1">
    <property type="nucleotide sequence ID" value="NZ_JBHRSO010000055.1"/>
</dbReference>
<proteinExistence type="predicted"/>
<accession>A0A443JMN7</accession>
<dbReference type="AlphaFoldDB" id="A0A443JMN7"/>
<evidence type="ECO:0000313" key="1">
    <source>
        <dbReference type="EMBL" id="RWR21743.1"/>
    </source>
</evidence>
<gene>
    <name evidence="1" type="ORF">D2T30_08425</name>
</gene>
<name>A0A443JMN7_9RHOB</name>
<evidence type="ECO:0008006" key="3">
    <source>
        <dbReference type="Google" id="ProtNLM"/>
    </source>
</evidence>
<dbReference type="EMBL" id="SAUZ01000008">
    <property type="protein sequence ID" value="RWR21743.1"/>
    <property type="molecule type" value="Genomic_DNA"/>
</dbReference>
<comment type="caution">
    <text evidence="1">The sequence shown here is derived from an EMBL/GenBank/DDBJ whole genome shotgun (WGS) entry which is preliminary data.</text>
</comment>
<reference evidence="1 2" key="1">
    <citation type="submission" date="2019-01" db="EMBL/GenBank/DDBJ databases">
        <title>Sinorhodobacter populi sp. nov. isolated from the symptomatic bark tissue of Populus euramericana canker.</title>
        <authorList>
            <person name="Xu G."/>
        </authorList>
    </citation>
    <scope>NUCLEOTIDE SEQUENCE [LARGE SCALE GENOMIC DNA]</scope>
    <source>
        <strain evidence="1 2">SK2B-1</strain>
    </source>
</reference>
<organism evidence="1 2">
    <name type="scientific">Paenirhodobacter populi</name>
    <dbReference type="NCBI Taxonomy" id="2306993"/>
    <lineage>
        <taxon>Bacteria</taxon>
        <taxon>Pseudomonadati</taxon>
        <taxon>Pseudomonadota</taxon>
        <taxon>Alphaproteobacteria</taxon>
        <taxon>Rhodobacterales</taxon>
        <taxon>Rhodobacter group</taxon>
        <taxon>Paenirhodobacter</taxon>
    </lineage>
</organism>
<protein>
    <recommendedName>
        <fullName evidence="3">AlgX/AlgJ SGNH hydrolase-like domain-containing protein</fullName>
    </recommendedName>
</protein>
<dbReference type="Proteomes" id="UP000284476">
    <property type="component" value="Unassembled WGS sequence"/>
</dbReference>
<sequence>MSGSKDLAGHRIHWSMRVGWRSQADGTRQFDLNLWMLDPETGEVPDALVLTMAEGQVIRLVPSVPRVDALRARKLPEALWPKARLCGFKGIVETGAAAFAVQIEIAGTAHDLGTIKVGSVTVLEGRNGWLFLAGDTNDSPAQYSRNYHPEADWLAGWRSYFDGMETLAKTQPGIRSLAFLVAPSKETVLGDVYPLTPAKYPLIDVFVSEFGNRPGFFWPAPVLAPHRDYAFDKAETHWTDFGARLTCEALLKRWTLTPAQPPARYRLEEGRGDLGDKMLPAIRALRPSADWPNPAKLVFDNFALHHGNIKIWQNPTPAIDETLMIFGGSSADYMVRYLSAIFARVVSVYTAGVPDPALVALERPARVILQTSQRFLTQPAARQTDVFATARSKIEKNLLTIRGSHAKEMERWHPAAGPAPGIETYLQKTPVVA</sequence>